<evidence type="ECO:0000313" key="5">
    <source>
        <dbReference type="EMBL" id="REG19078.1"/>
    </source>
</evidence>
<evidence type="ECO:0000313" key="7">
    <source>
        <dbReference type="Proteomes" id="UP000256345"/>
    </source>
</evidence>
<feature type="signal peptide" evidence="2">
    <location>
        <begin position="1"/>
        <end position="21"/>
    </location>
</feature>
<evidence type="ECO:0000259" key="3">
    <source>
        <dbReference type="Pfam" id="PF13360"/>
    </source>
</evidence>
<dbReference type="RefSeq" id="WP_047860526.1">
    <property type="nucleotide sequence ID" value="NZ_CP011509.1"/>
</dbReference>
<dbReference type="EMBL" id="CP011509">
    <property type="protein sequence ID" value="AKJ07527.1"/>
    <property type="molecule type" value="Genomic_DNA"/>
</dbReference>
<dbReference type="InterPro" id="IPR002372">
    <property type="entry name" value="PQQ_rpt_dom"/>
</dbReference>
<reference evidence="5 7" key="2">
    <citation type="submission" date="2018-08" db="EMBL/GenBank/DDBJ databases">
        <title>Genomic Encyclopedia of Archaeal and Bacterial Type Strains, Phase II (KMG-II): from individual species to whole genera.</title>
        <authorList>
            <person name="Goeker M."/>
        </authorList>
    </citation>
    <scope>NUCLEOTIDE SEQUENCE [LARGE SCALE GENOMIC DNA]</scope>
    <source>
        <strain evidence="5 7">DSM 2261</strain>
    </source>
</reference>
<dbReference type="Proteomes" id="UP000256345">
    <property type="component" value="Unassembled WGS sequence"/>
</dbReference>
<dbReference type="PANTHER" id="PTHR34512">
    <property type="entry name" value="CELL SURFACE PROTEIN"/>
    <property type="match status" value="1"/>
</dbReference>
<dbReference type="Gene3D" id="2.130.10.10">
    <property type="entry name" value="YVTN repeat-like/Quinoprotein amine dehydrogenase"/>
    <property type="match status" value="1"/>
</dbReference>
<dbReference type="SUPFAM" id="SSF50998">
    <property type="entry name" value="Quinoprotein alcohol dehydrogenase-like"/>
    <property type="match status" value="1"/>
</dbReference>
<accession>A0AAC8TIM8</accession>
<dbReference type="PROSITE" id="PS51257">
    <property type="entry name" value="PROKAR_LIPOPROTEIN"/>
    <property type="match status" value="1"/>
</dbReference>
<dbReference type="InterPro" id="IPR018391">
    <property type="entry name" value="PQQ_b-propeller_rpt"/>
</dbReference>
<gene>
    <name evidence="4" type="ORF">AA314_09153</name>
    <name evidence="5" type="ORF">ATI61_12328</name>
</gene>
<feature type="domain" description="Pyrrolo-quinoline quinone repeat" evidence="3">
    <location>
        <begin position="300"/>
        <end position="446"/>
    </location>
</feature>
<organism evidence="4 6">
    <name type="scientific">Archangium gephyra</name>
    <dbReference type="NCBI Taxonomy" id="48"/>
    <lineage>
        <taxon>Bacteria</taxon>
        <taxon>Pseudomonadati</taxon>
        <taxon>Myxococcota</taxon>
        <taxon>Myxococcia</taxon>
        <taxon>Myxococcales</taxon>
        <taxon>Cystobacterineae</taxon>
        <taxon>Archangiaceae</taxon>
        <taxon>Archangium</taxon>
    </lineage>
</organism>
<keyword evidence="2" id="KW-0732">Signal</keyword>
<protein>
    <submittedName>
        <fullName evidence="4">Cell surface protein/ lipoprotein</fullName>
    </submittedName>
    <submittedName>
        <fullName evidence="5">Outer membrane protein assembly factor BamB</fullName>
    </submittedName>
</protein>
<dbReference type="AlphaFoldDB" id="A0AAC8TIM8"/>
<name>A0AAC8TIM8_9BACT</name>
<keyword evidence="4" id="KW-0449">Lipoprotein</keyword>
<dbReference type="Gene3D" id="2.40.128.630">
    <property type="match status" value="1"/>
</dbReference>
<dbReference type="Pfam" id="PF13360">
    <property type="entry name" value="PQQ_2"/>
    <property type="match status" value="1"/>
</dbReference>
<feature type="region of interest" description="Disordered" evidence="1">
    <location>
        <begin position="23"/>
        <end position="44"/>
    </location>
</feature>
<evidence type="ECO:0000313" key="6">
    <source>
        <dbReference type="Proteomes" id="UP000035579"/>
    </source>
</evidence>
<sequence length="617" mass="65175">MVRALAVSVVLAVLTACPKGASHGPPLAPAAPPPAPVAPAPAGPATCDEARTLATAAWTRHRDRLAPLAIRALADATPAIVALADAYIGYLEDLVADRRGPASLAREAAALRARFTELPPFVAADIPDVMTAEQRHLALLGGARRLETLVVLLLKTELRYVSDSDRSRARKASLKQLGEARVAALKAAREVHDRWRLAEIAARTPELAAVATTAETLGTTEEMPDARAATRQALTLCAPAAPPPTTAAAPPAPGPHIGFGPEQWRAHLEDSGYVPTHSGGILEVGTGRARLVVIGGPLAVVALDPARGKPRWRRAFNSGGEGRWRSHQSPGGNLRWPRLVAHAETLFALDADYVLHALDPRTGDDRYTLELAGGIVTPPVLIRDRLYVVSRYGELVALDPRDGRRLYTRLVGETSTAPVAAGDTLFMVDDDGYVTAVDSRTGDFTWLTRPIREVEAGPVLVGDTLVFAEPGGTLHALATATGAPRWTRAITAAPAALVGLEEAVLFLGERGTLISVDARTGEPRWSREYPYAANDATDERPQATVVAPPAVHGDTLLLSFRSPLTLAALDVRTGLALAGQHSPDGSSPVTPLGVGDGRLYAFTAQSNLVAYTSRPVP</sequence>
<dbReference type="InterPro" id="IPR011047">
    <property type="entry name" value="Quinoprotein_ADH-like_sf"/>
</dbReference>
<feature type="chain" id="PRO_5041982586" evidence="2">
    <location>
        <begin position="22"/>
        <end position="617"/>
    </location>
</feature>
<evidence type="ECO:0000256" key="1">
    <source>
        <dbReference type="SAM" id="MobiDB-lite"/>
    </source>
</evidence>
<feature type="compositionally biased region" description="Pro residues" evidence="1">
    <location>
        <begin position="26"/>
        <end position="42"/>
    </location>
</feature>
<keyword evidence="7" id="KW-1185">Reference proteome</keyword>
<dbReference type="KEGG" id="age:AA314_09153"/>
<evidence type="ECO:0000313" key="4">
    <source>
        <dbReference type="EMBL" id="AKJ07527.1"/>
    </source>
</evidence>
<dbReference type="Proteomes" id="UP000035579">
    <property type="component" value="Chromosome"/>
</dbReference>
<dbReference type="SMART" id="SM00564">
    <property type="entry name" value="PQQ"/>
    <property type="match status" value="5"/>
</dbReference>
<proteinExistence type="predicted"/>
<reference evidence="4 6" key="1">
    <citation type="submission" date="2015-05" db="EMBL/GenBank/DDBJ databases">
        <title>Genome assembly of Archangium gephyra DSM 2261.</title>
        <authorList>
            <person name="Sharma G."/>
            <person name="Subramanian S."/>
        </authorList>
    </citation>
    <scope>NUCLEOTIDE SEQUENCE [LARGE SCALE GENOMIC DNA]</scope>
    <source>
        <strain evidence="4 6">DSM 2261</strain>
    </source>
</reference>
<dbReference type="EMBL" id="QUMU01000023">
    <property type="protein sequence ID" value="REG19078.1"/>
    <property type="molecule type" value="Genomic_DNA"/>
</dbReference>
<dbReference type="PANTHER" id="PTHR34512:SF30">
    <property type="entry name" value="OUTER MEMBRANE PROTEIN ASSEMBLY FACTOR BAMB"/>
    <property type="match status" value="1"/>
</dbReference>
<dbReference type="InterPro" id="IPR015943">
    <property type="entry name" value="WD40/YVTN_repeat-like_dom_sf"/>
</dbReference>
<evidence type="ECO:0000256" key="2">
    <source>
        <dbReference type="SAM" id="SignalP"/>
    </source>
</evidence>